<evidence type="ECO:0000256" key="2">
    <source>
        <dbReference type="ARBA" id="ARBA00006416"/>
    </source>
</evidence>
<dbReference type="Proteomes" id="UP000789390">
    <property type="component" value="Unassembled WGS sequence"/>
</dbReference>
<protein>
    <recommendedName>
        <fullName evidence="9">Mitochondrial pyruvate carrier</fullName>
    </recommendedName>
</protein>
<dbReference type="AlphaFoldDB" id="A0A8J2WFA6"/>
<reference evidence="10" key="1">
    <citation type="submission" date="2021-11" db="EMBL/GenBank/DDBJ databases">
        <authorList>
            <person name="Schell T."/>
        </authorList>
    </citation>
    <scope>NUCLEOTIDE SEQUENCE</scope>
    <source>
        <strain evidence="10">M5</strain>
    </source>
</reference>
<evidence type="ECO:0000256" key="1">
    <source>
        <dbReference type="ARBA" id="ARBA00004448"/>
    </source>
</evidence>
<comment type="subcellular location">
    <subcellularLocation>
        <location evidence="1 9">Mitochondrion inner membrane</location>
        <topology evidence="1 9">Multi-pass membrane protein</topology>
    </subcellularLocation>
</comment>
<organism evidence="10 11">
    <name type="scientific">Daphnia galeata</name>
    <dbReference type="NCBI Taxonomy" id="27404"/>
    <lineage>
        <taxon>Eukaryota</taxon>
        <taxon>Metazoa</taxon>
        <taxon>Ecdysozoa</taxon>
        <taxon>Arthropoda</taxon>
        <taxon>Crustacea</taxon>
        <taxon>Branchiopoda</taxon>
        <taxon>Diplostraca</taxon>
        <taxon>Cladocera</taxon>
        <taxon>Anomopoda</taxon>
        <taxon>Daphniidae</taxon>
        <taxon>Daphnia</taxon>
    </lineage>
</organism>
<dbReference type="EMBL" id="CAKKLH010000168">
    <property type="protein sequence ID" value="CAH0105100.1"/>
    <property type="molecule type" value="Genomic_DNA"/>
</dbReference>
<evidence type="ECO:0000256" key="9">
    <source>
        <dbReference type="RuleBase" id="RU363100"/>
    </source>
</evidence>
<comment type="function">
    <text evidence="9">Mediates the uptake of pyruvate into mitochondria.</text>
</comment>
<proteinExistence type="inferred from homology"/>
<sequence>MAARKLVNYLSGKEMRDWLTSTHFWGPFATWSIPIAAIADTQKDANLISGKMTFALLMYSSIFMRFAWKVNPRNLLLLSCHFTNTCAQLTQGTRYLKNKYSKTNV</sequence>
<dbReference type="OrthoDB" id="1697690at2759"/>
<gene>
    <name evidence="10" type="ORF">DGAL_LOCUS8060</name>
</gene>
<evidence type="ECO:0000256" key="8">
    <source>
        <dbReference type="ARBA" id="ARBA00023136"/>
    </source>
</evidence>
<dbReference type="GO" id="GO:0006850">
    <property type="term" value="P:pyruvate import into mitochondria"/>
    <property type="evidence" value="ECO:0007669"/>
    <property type="project" value="InterPro"/>
</dbReference>
<dbReference type="GO" id="GO:0005743">
    <property type="term" value="C:mitochondrial inner membrane"/>
    <property type="evidence" value="ECO:0007669"/>
    <property type="project" value="UniProtKB-SubCell"/>
</dbReference>
<keyword evidence="3 9" id="KW-0813">Transport</keyword>
<evidence type="ECO:0000313" key="10">
    <source>
        <dbReference type="EMBL" id="CAH0105100.1"/>
    </source>
</evidence>
<evidence type="ECO:0000313" key="11">
    <source>
        <dbReference type="Proteomes" id="UP000789390"/>
    </source>
</evidence>
<keyword evidence="11" id="KW-1185">Reference proteome</keyword>
<dbReference type="Pfam" id="PF03650">
    <property type="entry name" value="MPC"/>
    <property type="match status" value="1"/>
</dbReference>
<keyword evidence="5 9" id="KW-0999">Mitochondrion inner membrane</keyword>
<evidence type="ECO:0000256" key="5">
    <source>
        <dbReference type="ARBA" id="ARBA00022792"/>
    </source>
</evidence>
<keyword evidence="7 9" id="KW-0496">Mitochondrion</keyword>
<keyword evidence="8" id="KW-0472">Membrane</keyword>
<dbReference type="InterPro" id="IPR005336">
    <property type="entry name" value="MPC"/>
</dbReference>
<evidence type="ECO:0000256" key="4">
    <source>
        <dbReference type="ARBA" id="ARBA00022692"/>
    </source>
</evidence>
<keyword evidence="6" id="KW-1133">Transmembrane helix</keyword>
<evidence type="ECO:0000256" key="7">
    <source>
        <dbReference type="ARBA" id="ARBA00023128"/>
    </source>
</evidence>
<comment type="caution">
    <text evidence="10">The sequence shown here is derived from an EMBL/GenBank/DDBJ whole genome shotgun (WGS) entry which is preliminary data.</text>
</comment>
<accession>A0A8J2WFA6</accession>
<keyword evidence="4" id="KW-0812">Transmembrane</keyword>
<name>A0A8J2WFA6_9CRUS</name>
<evidence type="ECO:0000256" key="6">
    <source>
        <dbReference type="ARBA" id="ARBA00022989"/>
    </source>
</evidence>
<evidence type="ECO:0000256" key="3">
    <source>
        <dbReference type="ARBA" id="ARBA00022448"/>
    </source>
</evidence>
<dbReference type="PANTHER" id="PTHR14154">
    <property type="entry name" value="UPF0041 BRAIN PROTEIN 44-RELATED"/>
    <property type="match status" value="1"/>
</dbReference>
<comment type="similarity">
    <text evidence="2 9">Belongs to the mitochondrial pyruvate carrier (MPC) (TC 2.A.105) family.</text>
</comment>